<accession>A0AAU8WIT8</accession>
<evidence type="ECO:0000256" key="1">
    <source>
        <dbReference type="SAM" id="MobiDB-lite"/>
    </source>
</evidence>
<protein>
    <recommendedName>
        <fullName evidence="4">Transposase</fullName>
    </recommendedName>
</protein>
<organism evidence="2 3">
    <name type="scientific">Vibrio tarriae</name>
    <dbReference type="NCBI Taxonomy" id="2014742"/>
    <lineage>
        <taxon>Bacteria</taxon>
        <taxon>Pseudomonadati</taxon>
        <taxon>Pseudomonadota</taxon>
        <taxon>Gammaproteobacteria</taxon>
        <taxon>Vibrionales</taxon>
        <taxon>Vibrionaceae</taxon>
        <taxon>Vibrio</taxon>
    </lineage>
</organism>
<dbReference type="KEGG" id="vti:CEQ48_04275"/>
<reference evidence="2 3" key="2">
    <citation type="submission" date="2017-06" db="EMBL/GenBank/DDBJ databases">
        <title>Complete genome sequence of Vibrio sp. 2521-89, a close relative of Vibrio cholerae isolated from lake water in New Mexico, USA.</title>
        <authorList>
            <person name="Liang K."/>
            <person name="Orata F.D."/>
            <person name="Winkjer N.S."/>
            <person name="Tarr C.L."/>
            <person name="Boucher Y."/>
        </authorList>
    </citation>
    <scope>NUCLEOTIDE SEQUENCE [LARGE SCALE GENOMIC DNA]</scope>
    <source>
        <strain evidence="2 3">2521-89</strain>
    </source>
</reference>
<feature type="compositionally biased region" description="Polar residues" evidence="1">
    <location>
        <begin position="7"/>
        <end position="19"/>
    </location>
</feature>
<gene>
    <name evidence="2" type="ORF">CEQ48_04275</name>
</gene>
<dbReference type="EMBL" id="CP022352">
    <property type="protein sequence ID" value="ASK54008.1"/>
    <property type="molecule type" value="Genomic_DNA"/>
</dbReference>
<evidence type="ECO:0008006" key="4">
    <source>
        <dbReference type="Google" id="ProtNLM"/>
    </source>
</evidence>
<proteinExistence type="predicted"/>
<dbReference type="AlphaFoldDB" id="A0AAU8WIT8"/>
<feature type="region of interest" description="Disordered" evidence="1">
    <location>
        <begin position="1"/>
        <end position="35"/>
    </location>
</feature>
<evidence type="ECO:0000313" key="3">
    <source>
        <dbReference type="Proteomes" id="UP000198371"/>
    </source>
</evidence>
<sequence>MGKPINGSLSRNRANNDLANNHRARKRLNGQINQGRLWQSNHRAERKLLAASIEKATNAWWLFIIHPYKKAL</sequence>
<evidence type="ECO:0000313" key="2">
    <source>
        <dbReference type="EMBL" id="ASK54008.1"/>
    </source>
</evidence>
<keyword evidence="3" id="KW-1185">Reference proteome</keyword>
<name>A0AAU8WIT8_9VIBR</name>
<reference evidence="3" key="1">
    <citation type="journal article" date="2017" name="Genome Announc.">
        <title>Complete Genome Sequence of Vibrio sp. Strain 2521-89, a Close Relative of Vibrio cholerae Isolated from Lake Water in New Mexico, USA.</title>
        <authorList>
            <person name="Liang K."/>
            <person name="Orata F.D."/>
            <person name="Winkjer N.S."/>
            <person name="Rowe L.A."/>
            <person name="Tarr C.L."/>
            <person name="Boucher Y."/>
        </authorList>
    </citation>
    <scope>NUCLEOTIDE SEQUENCE [LARGE SCALE GENOMIC DNA]</scope>
    <source>
        <strain evidence="3">2521-89</strain>
    </source>
</reference>
<dbReference type="Proteomes" id="UP000198371">
    <property type="component" value="Chromosome 2"/>
</dbReference>